<sequence>MYLFISKKKRNSFFPAPYCYETPQQQKSHTVIKHSYILTFGSDEQSSAKQSFLMPAPKLGGYCSWYKSNPRTISMINLNQKSHLFQPKLGVMGQKHSKPSRNLGNTGSTQVRPNPPPPDQPPPAYDDYAKATWLPREHVLIIIESVNLIMKEVVVELDGELNGSADVLVAAGHIRESCTVAARTVTRTKLPNAASEFLFDDIKKCRVKLVELGCALKMGVAEDKRVAVILILTNAVTKAAYGAKLDSQDYRTAVWAALIGRFMHELAAGFAIKKWEKLHGAWPSKVGVLHRGFV</sequence>
<evidence type="ECO:0000313" key="2">
    <source>
        <dbReference type="EMBL" id="CEO56501.1"/>
    </source>
</evidence>
<feature type="region of interest" description="Disordered" evidence="1">
    <location>
        <begin position="92"/>
        <end position="126"/>
    </location>
</feature>
<gene>
    <name evidence="2" type="ORF">BN869_000012559_1</name>
</gene>
<evidence type="ECO:0000256" key="1">
    <source>
        <dbReference type="SAM" id="MobiDB-lite"/>
    </source>
</evidence>
<dbReference type="EMBL" id="CDPU01000068">
    <property type="protein sequence ID" value="CEO56501.1"/>
    <property type="molecule type" value="Genomic_DNA"/>
</dbReference>
<feature type="compositionally biased region" description="Pro residues" evidence="1">
    <location>
        <begin position="113"/>
        <end position="124"/>
    </location>
</feature>
<protein>
    <submittedName>
        <fullName evidence="2">Uncharacterized protein</fullName>
    </submittedName>
</protein>
<accession>A0A0B7KNY9</accession>
<proteinExistence type="predicted"/>
<dbReference type="AlphaFoldDB" id="A0A0B7KNY9"/>
<organism evidence="2">
    <name type="scientific">Bionectria ochroleuca</name>
    <name type="common">Gliocladium roseum</name>
    <dbReference type="NCBI Taxonomy" id="29856"/>
    <lineage>
        <taxon>Eukaryota</taxon>
        <taxon>Fungi</taxon>
        <taxon>Dikarya</taxon>
        <taxon>Ascomycota</taxon>
        <taxon>Pezizomycotina</taxon>
        <taxon>Sordariomycetes</taxon>
        <taxon>Hypocreomycetidae</taxon>
        <taxon>Hypocreales</taxon>
        <taxon>Bionectriaceae</taxon>
        <taxon>Clonostachys</taxon>
    </lineage>
</organism>
<name>A0A0B7KNY9_BIOOC</name>
<feature type="compositionally biased region" description="Polar residues" evidence="1">
    <location>
        <begin position="100"/>
        <end position="112"/>
    </location>
</feature>
<reference evidence="2" key="1">
    <citation type="submission" date="2015-01" db="EMBL/GenBank/DDBJ databases">
        <authorList>
            <person name="Durling Mikael"/>
        </authorList>
    </citation>
    <scope>NUCLEOTIDE SEQUENCE</scope>
</reference>